<feature type="domain" description="Prepilin peptidase A24 N-terminal" evidence="12">
    <location>
        <begin position="11"/>
        <end position="91"/>
    </location>
</feature>
<keyword evidence="9" id="KW-0511">Multifunctional enzyme</keyword>
<dbReference type="GO" id="GO:0005886">
    <property type="term" value="C:plasma membrane"/>
    <property type="evidence" value="ECO:0007669"/>
    <property type="project" value="UniProtKB-SubCell"/>
</dbReference>
<feature type="transmembrane region" description="Helical" evidence="10">
    <location>
        <begin position="219"/>
        <end position="240"/>
    </location>
</feature>
<dbReference type="AlphaFoldDB" id="A0A0F0KZF9"/>
<proteinExistence type="inferred from homology"/>
<dbReference type="PATRIC" id="fig|582680.7.peg.1340"/>
<dbReference type="EMBL" id="JYIT01000068">
    <property type="protein sequence ID" value="KJL25814.1"/>
    <property type="molecule type" value="Genomic_DNA"/>
</dbReference>
<sequence length="280" mass="29105">MTAFLLVFAGLFGLVIGSFLNVVAYRVPAGISLVRESRCPGCDAPIRWWQNVPVVSWVALRGRCARCAAPISAQYPLIEAFTGVVFVGVAWWALRLAAPVGAIADPVFWVVLVAFLGFAAVSIVLSLIDLETKRLPNAIVLPSIVVGVALLAIAAALGPAGSASGIGWTTFLRAVAGGAILCAFYAVVRLISPRGMGGGDVKLAALVGLFLGWCGWATLVVGAFAAFVLGGLFGVGLILLRRAKRTTAIPFGPWMIAGAWAGIAVGEPIGRWYVGMLGLS</sequence>
<keyword evidence="6 10" id="KW-1133">Transmembrane helix</keyword>
<accession>A0A0F0KZF9</accession>
<dbReference type="Gene3D" id="1.20.120.1220">
    <property type="match status" value="1"/>
</dbReference>
<dbReference type="InterPro" id="IPR014032">
    <property type="entry name" value="Peptidase_A24A_bac"/>
</dbReference>
<protein>
    <recommendedName>
        <fullName evidence="9">Prepilin leader peptidase/N-methyltransferase</fullName>
        <ecNumber evidence="9">2.1.1.-</ecNumber>
        <ecNumber evidence="9">3.4.23.43</ecNumber>
    </recommendedName>
</protein>
<reference evidence="13 14" key="1">
    <citation type="submission" date="2015-02" db="EMBL/GenBank/DDBJ databases">
        <title>Draft genome sequences of ten Microbacterium spp. with emphasis on heavy metal contaminated environments.</title>
        <authorList>
            <person name="Corretto E."/>
        </authorList>
    </citation>
    <scope>NUCLEOTIDE SEQUENCE [LARGE SCALE GENOMIC DNA]</scope>
    <source>
        <strain evidence="13 14">DSM 23848</strain>
    </source>
</reference>
<dbReference type="GO" id="GO:0006465">
    <property type="term" value="P:signal peptide processing"/>
    <property type="evidence" value="ECO:0007669"/>
    <property type="project" value="TreeGrafter"/>
</dbReference>
<evidence type="ECO:0000256" key="5">
    <source>
        <dbReference type="ARBA" id="ARBA00022692"/>
    </source>
</evidence>
<evidence type="ECO:0000256" key="10">
    <source>
        <dbReference type="SAM" id="Phobius"/>
    </source>
</evidence>
<keyword evidence="4" id="KW-0997">Cell inner membrane</keyword>
<keyword evidence="9" id="KW-0378">Hydrolase</keyword>
<keyword evidence="3" id="KW-1003">Cell membrane</keyword>
<feature type="domain" description="Prepilin type IV endopeptidase peptidase" evidence="11">
    <location>
        <begin position="118"/>
        <end position="235"/>
    </location>
</feature>
<comment type="function">
    <text evidence="9">Plays an essential role in type IV pili and type II pseudopili formation by proteolytically removing the leader sequence from substrate proteins and subsequently monomethylating the alpha-amino group of the newly exposed N-terminal phenylalanine.</text>
</comment>
<dbReference type="EC" id="2.1.1.-" evidence="9"/>
<feature type="transmembrane region" description="Helical" evidence="10">
    <location>
        <begin position="140"/>
        <end position="160"/>
    </location>
</feature>
<organism evidence="13 14">
    <name type="scientific">Microbacterium azadirachtae</name>
    <dbReference type="NCBI Taxonomy" id="582680"/>
    <lineage>
        <taxon>Bacteria</taxon>
        <taxon>Bacillati</taxon>
        <taxon>Actinomycetota</taxon>
        <taxon>Actinomycetes</taxon>
        <taxon>Micrococcales</taxon>
        <taxon>Microbacteriaceae</taxon>
        <taxon>Microbacterium</taxon>
    </lineage>
</organism>
<comment type="catalytic activity">
    <reaction evidence="9">
        <text>Typically cleaves a -Gly-|-Phe- bond to release an N-terminal, basic peptide of 5-8 residues from type IV prepilin, and then N-methylates the new N-terminal amino group, the methyl donor being S-adenosyl-L-methionine.</text>
        <dbReference type="EC" id="3.4.23.43"/>
    </reaction>
</comment>
<evidence type="ECO:0000313" key="13">
    <source>
        <dbReference type="EMBL" id="KJL25814.1"/>
    </source>
</evidence>
<evidence type="ECO:0000256" key="6">
    <source>
        <dbReference type="ARBA" id="ARBA00022989"/>
    </source>
</evidence>
<evidence type="ECO:0000259" key="12">
    <source>
        <dbReference type="Pfam" id="PF06750"/>
    </source>
</evidence>
<keyword evidence="9" id="KW-0808">Transferase</keyword>
<comment type="similarity">
    <text evidence="2 8">Belongs to the peptidase A24 family.</text>
</comment>
<dbReference type="Pfam" id="PF01478">
    <property type="entry name" value="Peptidase_A24"/>
    <property type="match status" value="1"/>
</dbReference>
<keyword evidence="5 9" id="KW-0812">Transmembrane</keyword>
<dbReference type="Proteomes" id="UP000033448">
    <property type="component" value="Unassembled WGS sequence"/>
</dbReference>
<dbReference type="GO" id="GO:0004190">
    <property type="term" value="F:aspartic-type endopeptidase activity"/>
    <property type="evidence" value="ECO:0007669"/>
    <property type="project" value="UniProtKB-EC"/>
</dbReference>
<feature type="transmembrane region" description="Helical" evidence="10">
    <location>
        <begin position="166"/>
        <end position="188"/>
    </location>
</feature>
<dbReference type="RefSeq" id="WP_045250012.1">
    <property type="nucleotide sequence ID" value="NZ_JYIT01000068.1"/>
</dbReference>
<dbReference type="GO" id="GO:0008168">
    <property type="term" value="F:methyltransferase activity"/>
    <property type="evidence" value="ECO:0007669"/>
    <property type="project" value="UniProtKB-KW"/>
</dbReference>
<dbReference type="EC" id="3.4.23.43" evidence="9"/>
<evidence type="ECO:0000256" key="9">
    <source>
        <dbReference type="RuleBase" id="RU003794"/>
    </source>
</evidence>
<dbReference type="GO" id="GO:0032259">
    <property type="term" value="P:methylation"/>
    <property type="evidence" value="ECO:0007669"/>
    <property type="project" value="UniProtKB-KW"/>
</dbReference>
<keyword evidence="9" id="KW-0489">Methyltransferase</keyword>
<evidence type="ECO:0000256" key="2">
    <source>
        <dbReference type="ARBA" id="ARBA00005801"/>
    </source>
</evidence>
<name>A0A0F0KZF9_9MICO</name>
<evidence type="ECO:0000256" key="7">
    <source>
        <dbReference type="ARBA" id="ARBA00023136"/>
    </source>
</evidence>
<evidence type="ECO:0000256" key="8">
    <source>
        <dbReference type="RuleBase" id="RU003793"/>
    </source>
</evidence>
<dbReference type="PANTHER" id="PTHR30487">
    <property type="entry name" value="TYPE 4 PREPILIN-LIKE PROTEINS LEADER PEPTIDE-PROCESSING ENZYME"/>
    <property type="match status" value="1"/>
</dbReference>
<keyword evidence="9" id="KW-0645">Protease</keyword>
<keyword evidence="7 10" id="KW-0472">Membrane</keyword>
<gene>
    <name evidence="13" type="primary">comC</name>
    <name evidence="13" type="ORF">RL72_01301</name>
</gene>
<feature type="transmembrane region" description="Helical" evidence="10">
    <location>
        <begin position="75"/>
        <end position="94"/>
    </location>
</feature>
<feature type="transmembrane region" description="Helical" evidence="10">
    <location>
        <begin position="252"/>
        <end position="274"/>
    </location>
</feature>
<evidence type="ECO:0000256" key="4">
    <source>
        <dbReference type="ARBA" id="ARBA00022519"/>
    </source>
</evidence>
<feature type="transmembrane region" description="Helical" evidence="10">
    <location>
        <begin position="106"/>
        <end position="128"/>
    </location>
</feature>
<dbReference type="Pfam" id="PF06750">
    <property type="entry name" value="A24_N_bact"/>
    <property type="match status" value="1"/>
</dbReference>
<evidence type="ECO:0000256" key="3">
    <source>
        <dbReference type="ARBA" id="ARBA00022475"/>
    </source>
</evidence>
<comment type="subcellular location">
    <subcellularLocation>
        <location evidence="1">Cell inner membrane</location>
        <topology evidence="1">Multi-pass membrane protein</topology>
    </subcellularLocation>
    <subcellularLocation>
        <location evidence="9">Cell membrane</location>
        <topology evidence="9">Multi-pass membrane protein</topology>
    </subcellularLocation>
</comment>
<dbReference type="PANTHER" id="PTHR30487:SF0">
    <property type="entry name" value="PREPILIN LEADER PEPTIDASE_N-METHYLTRANSFERASE-RELATED"/>
    <property type="match status" value="1"/>
</dbReference>
<keyword evidence="14" id="KW-1185">Reference proteome</keyword>
<feature type="transmembrane region" description="Helical" evidence="10">
    <location>
        <begin position="6"/>
        <end position="25"/>
    </location>
</feature>
<dbReference type="InterPro" id="IPR010627">
    <property type="entry name" value="Prepilin_pept_A24_N"/>
</dbReference>
<dbReference type="OrthoDB" id="2087435at2"/>
<dbReference type="InterPro" id="IPR050882">
    <property type="entry name" value="Prepilin_peptidase/N-MTase"/>
</dbReference>
<evidence type="ECO:0000256" key="1">
    <source>
        <dbReference type="ARBA" id="ARBA00004429"/>
    </source>
</evidence>
<dbReference type="InterPro" id="IPR000045">
    <property type="entry name" value="Prepilin_IV_endopep_pep"/>
</dbReference>
<evidence type="ECO:0000313" key="14">
    <source>
        <dbReference type="Proteomes" id="UP000033448"/>
    </source>
</evidence>
<evidence type="ECO:0000259" key="11">
    <source>
        <dbReference type="Pfam" id="PF01478"/>
    </source>
</evidence>
<dbReference type="PRINTS" id="PR00864">
    <property type="entry name" value="PREPILNPTASE"/>
</dbReference>
<comment type="caution">
    <text evidence="13">The sequence shown here is derived from an EMBL/GenBank/DDBJ whole genome shotgun (WGS) entry which is preliminary data.</text>
</comment>